<name>A0A8J2QWQ4_9NEOP</name>
<dbReference type="EMBL" id="CAKASE010000070">
    <property type="protein sequence ID" value="CAG9573382.1"/>
    <property type="molecule type" value="Genomic_DNA"/>
</dbReference>
<reference evidence="1" key="1">
    <citation type="submission" date="2021-09" db="EMBL/GenBank/DDBJ databases">
        <authorList>
            <person name="Martin H S."/>
        </authorList>
    </citation>
    <scope>NUCLEOTIDE SEQUENCE</scope>
</reference>
<proteinExistence type="predicted"/>
<evidence type="ECO:0000313" key="1">
    <source>
        <dbReference type="EMBL" id="CAG9573382.1"/>
    </source>
</evidence>
<dbReference type="AlphaFoldDB" id="A0A8J2QWQ4"/>
<accession>A0A8J2QWQ4</accession>
<protein>
    <submittedName>
        <fullName evidence="1">(African queen) hypothetical protein</fullName>
    </submittedName>
</protein>
<gene>
    <name evidence="1" type="ORF">DCHRY22_LOCUS10422</name>
</gene>
<sequence length="124" mass="13725">MRAVRQTGARDRFKLTSTHTYTHTTSPYTSHTIFDIVLCVRLEERHNLRHGDLRTSYRDRDGYKHTDSTAGAGYTILDTSQTSPGRGTFNLVDGASHLVDGIFNLARVVVDSRLAPGFLAASVS</sequence>
<organism evidence="1 2">
    <name type="scientific">Danaus chrysippus</name>
    <name type="common">African queen</name>
    <dbReference type="NCBI Taxonomy" id="151541"/>
    <lineage>
        <taxon>Eukaryota</taxon>
        <taxon>Metazoa</taxon>
        <taxon>Ecdysozoa</taxon>
        <taxon>Arthropoda</taxon>
        <taxon>Hexapoda</taxon>
        <taxon>Insecta</taxon>
        <taxon>Pterygota</taxon>
        <taxon>Neoptera</taxon>
        <taxon>Endopterygota</taxon>
        <taxon>Lepidoptera</taxon>
        <taxon>Glossata</taxon>
        <taxon>Ditrysia</taxon>
        <taxon>Papilionoidea</taxon>
        <taxon>Nymphalidae</taxon>
        <taxon>Danainae</taxon>
        <taxon>Danaini</taxon>
        <taxon>Danaina</taxon>
        <taxon>Danaus</taxon>
        <taxon>Anosia</taxon>
    </lineage>
</organism>
<keyword evidence="2" id="KW-1185">Reference proteome</keyword>
<dbReference type="Proteomes" id="UP000789524">
    <property type="component" value="Unassembled WGS sequence"/>
</dbReference>
<evidence type="ECO:0000313" key="2">
    <source>
        <dbReference type="Proteomes" id="UP000789524"/>
    </source>
</evidence>
<comment type="caution">
    <text evidence="1">The sequence shown here is derived from an EMBL/GenBank/DDBJ whole genome shotgun (WGS) entry which is preliminary data.</text>
</comment>